<dbReference type="GO" id="GO:0016747">
    <property type="term" value="F:acyltransferase activity, transferring groups other than amino-acyl groups"/>
    <property type="evidence" value="ECO:0007669"/>
    <property type="project" value="InterPro"/>
</dbReference>
<dbReference type="Proteomes" id="UP000642070">
    <property type="component" value="Unassembled WGS sequence"/>
</dbReference>
<evidence type="ECO:0000313" key="3">
    <source>
        <dbReference type="Proteomes" id="UP000642070"/>
    </source>
</evidence>
<dbReference type="PROSITE" id="PS51186">
    <property type="entry name" value="GNAT"/>
    <property type="match status" value="1"/>
</dbReference>
<keyword evidence="3" id="KW-1185">Reference proteome</keyword>
<comment type="caution">
    <text evidence="2">The sequence shown here is derived from an EMBL/GenBank/DDBJ whole genome shotgun (WGS) entry which is preliminary data.</text>
</comment>
<sequence length="191" mass="21357">MGFVLPSPQLRTARLLLRGWTEADRAPFAAMNADPEVMRYFPRRLTPGESDAFADRIEQQFAEHGYGLWAVSTADDPFIGFVGLAWQRIDTPWAPALEIGWRLARHASGRGYATEAALAARDFAFRPREDGGAGMTEIVSMTTVTNTPSQAVMRKIGMTRDPADDFRHPNLPLGHPLEMHVLYRLHRPPTT</sequence>
<organism evidence="2 3">
    <name type="scientific">Dactylosporangium sucinum</name>
    <dbReference type="NCBI Taxonomy" id="1424081"/>
    <lineage>
        <taxon>Bacteria</taxon>
        <taxon>Bacillati</taxon>
        <taxon>Actinomycetota</taxon>
        <taxon>Actinomycetes</taxon>
        <taxon>Micromonosporales</taxon>
        <taxon>Micromonosporaceae</taxon>
        <taxon>Dactylosporangium</taxon>
    </lineage>
</organism>
<accession>A0A917T7S9</accession>
<feature type="domain" description="N-acetyltransferase" evidence="1">
    <location>
        <begin position="15"/>
        <end position="178"/>
    </location>
</feature>
<evidence type="ECO:0000259" key="1">
    <source>
        <dbReference type="PROSITE" id="PS51186"/>
    </source>
</evidence>
<protein>
    <submittedName>
        <fullName evidence="2">N-acetyltransferase</fullName>
    </submittedName>
</protein>
<name>A0A917T7S9_9ACTN</name>
<dbReference type="SUPFAM" id="SSF55729">
    <property type="entry name" value="Acyl-CoA N-acyltransferases (Nat)"/>
    <property type="match status" value="1"/>
</dbReference>
<dbReference type="InterPro" id="IPR000182">
    <property type="entry name" value="GNAT_dom"/>
</dbReference>
<reference evidence="2" key="1">
    <citation type="journal article" date="2014" name="Int. J. Syst. Evol. Microbiol.">
        <title>Complete genome sequence of Corynebacterium casei LMG S-19264T (=DSM 44701T), isolated from a smear-ripened cheese.</title>
        <authorList>
            <consortium name="US DOE Joint Genome Institute (JGI-PGF)"/>
            <person name="Walter F."/>
            <person name="Albersmeier A."/>
            <person name="Kalinowski J."/>
            <person name="Ruckert C."/>
        </authorList>
    </citation>
    <scope>NUCLEOTIDE SEQUENCE</scope>
    <source>
        <strain evidence="2">JCM 19831</strain>
    </source>
</reference>
<reference evidence="2" key="2">
    <citation type="submission" date="2020-09" db="EMBL/GenBank/DDBJ databases">
        <authorList>
            <person name="Sun Q."/>
            <person name="Ohkuma M."/>
        </authorList>
    </citation>
    <scope>NUCLEOTIDE SEQUENCE</scope>
    <source>
        <strain evidence="2">JCM 19831</strain>
    </source>
</reference>
<dbReference type="PANTHER" id="PTHR43792:SF1">
    <property type="entry name" value="N-ACETYLTRANSFERASE DOMAIN-CONTAINING PROTEIN"/>
    <property type="match status" value="1"/>
</dbReference>
<dbReference type="InterPro" id="IPR016181">
    <property type="entry name" value="Acyl_CoA_acyltransferase"/>
</dbReference>
<dbReference type="Gene3D" id="3.40.630.30">
    <property type="match status" value="1"/>
</dbReference>
<dbReference type="RefSeq" id="WP_190248678.1">
    <property type="nucleotide sequence ID" value="NZ_BMPI01000005.1"/>
</dbReference>
<dbReference type="Pfam" id="PF13302">
    <property type="entry name" value="Acetyltransf_3"/>
    <property type="match status" value="1"/>
</dbReference>
<dbReference type="PANTHER" id="PTHR43792">
    <property type="entry name" value="GNAT FAMILY, PUTATIVE (AFU_ORTHOLOGUE AFUA_3G00765)-RELATED-RELATED"/>
    <property type="match status" value="1"/>
</dbReference>
<dbReference type="InterPro" id="IPR051531">
    <property type="entry name" value="N-acetyltransferase"/>
</dbReference>
<evidence type="ECO:0000313" key="2">
    <source>
        <dbReference type="EMBL" id="GGM12226.1"/>
    </source>
</evidence>
<dbReference type="EMBL" id="BMPI01000005">
    <property type="protein sequence ID" value="GGM12226.1"/>
    <property type="molecule type" value="Genomic_DNA"/>
</dbReference>
<dbReference type="AlphaFoldDB" id="A0A917T7S9"/>
<gene>
    <name evidence="2" type="ORF">GCM10007977_011740</name>
</gene>
<proteinExistence type="predicted"/>